<sequence length="297" mass="33069">MLRNLEALYIKPKNEVFARHVLATAKQENGRPIDQFIPKLRSLAVDCNFLSVSAEKHRDEAIRDAFITGLVSNSIRQQLLEKYNLDIQYAFEESRMLEHAQLQSQLCDSASYVPCGPTSMQSDIAAPVSITTESKGSLDFLRKHWSETATNSRIPMTQAWIHPPPNNRTISRLETIPTSNSSVVQPGFTPTPSERLIHSEPSLMELSSSDLTRDNSQVDRNKQPVDRVCSSVQPMMKVISCFTSKSNVVDALNRTGATSVAQLLPQPPQTHSLVTLNSDGYLVSQKHVPLLNNPYNG</sequence>
<dbReference type="WBParaSite" id="ECPE_0000842101-mRNA-1">
    <property type="protein sequence ID" value="ECPE_0000842101-mRNA-1"/>
    <property type="gene ID" value="ECPE_0000842101"/>
</dbReference>
<accession>A0A183AN60</accession>
<name>A0A183AN60_9TREM</name>
<dbReference type="PANTHER" id="PTHR33198">
    <property type="entry name" value="ANK_REP_REGION DOMAIN-CONTAINING PROTEIN-RELATED"/>
    <property type="match status" value="1"/>
</dbReference>
<dbReference type="EMBL" id="UZAN01045920">
    <property type="protein sequence ID" value="VDP83429.1"/>
    <property type="molecule type" value="Genomic_DNA"/>
</dbReference>
<evidence type="ECO:0000313" key="1">
    <source>
        <dbReference type="EMBL" id="VDP83429.1"/>
    </source>
</evidence>
<dbReference type="AlphaFoldDB" id="A0A183AN60"/>
<reference evidence="3" key="1">
    <citation type="submission" date="2016-06" db="UniProtKB">
        <authorList>
            <consortium name="WormBaseParasite"/>
        </authorList>
    </citation>
    <scope>IDENTIFICATION</scope>
</reference>
<protein>
    <submittedName>
        <fullName evidence="3">Retrotrans_gag domain-containing protein</fullName>
    </submittedName>
</protein>
<keyword evidence="2" id="KW-1185">Reference proteome</keyword>
<reference evidence="1 2" key="2">
    <citation type="submission" date="2018-11" db="EMBL/GenBank/DDBJ databases">
        <authorList>
            <consortium name="Pathogen Informatics"/>
        </authorList>
    </citation>
    <scope>NUCLEOTIDE SEQUENCE [LARGE SCALE GENOMIC DNA]</scope>
    <source>
        <strain evidence="1 2">Egypt</strain>
    </source>
</reference>
<dbReference type="PANTHER" id="PTHR33198:SF20">
    <property type="entry name" value="RETROTRANSPOSON GAG DOMAIN-CONTAINING PROTEIN"/>
    <property type="match status" value="1"/>
</dbReference>
<dbReference type="OrthoDB" id="420169at2759"/>
<dbReference type="Proteomes" id="UP000272942">
    <property type="component" value="Unassembled WGS sequence"/>
</dbReference>
<evidence type="ECO:0000313" key="3">
    <source>
        <dbReference type="WBParaSite" id="ECPE_0000842101-mRNA-1"/>
    </source>
</evidence>
<evidence type="ECO:0000313" key="2">
    <source>
        <dbReference type="Proteomes" id="UP000272942"/>
    </source>
</evidence>
<organism evidence="3">
    <name type="scientific">Echinostoma caproni</name>
    <dbReference type="NCBI Taxonomy" id="27848"/>
    <lineage>
        <taxon>Eukaryota</taxon>
        <taxon>Metazoa</taxon>
        <taxon>Spiralia</taxon>
        <taxon>Lophotrochozoa</taxon>
        <taxon>Platyhelminthes</taxon>
        <taxon>Trematoda</taxon>
        <taxon>Digenea</taxon>
        <taxon>Plagiorchiida</taxon>
        <taxon>Echinostomata</taxon>
        <taxon>Echinostomatoidea</taxon>
        <taxon>Echinostomatidae</taxon>
        <taxon>Echinostoma</taxon>
    </lineage>
</organism>
<gene>
    <name evidence="1" type="ORF">ECPE_LOCUS8395</name>
</gene>
<proteinExistence type="predicted"/>